<name>H8H331_DEIGI</name>
<proteinExistence type="predicted"/>
<dbReference type="Proteomes" id="UP000007575">
    <property type="component" value="Plasmid P3"/>
</dbReference>
<feature type="transmembrane region" description="Helical" evidence="1">
    <location>
        <begin position="186"/>
        <end position="208"/>
    </location>
</feature>
<dbReference type="PATRIC" id="fig|745776.4.peg.3901"/>
<dbReference type="KEGG" id="dgo:DGo_PC0136"/>
<sequence length="429" mass="47731">MVPTPTTDLPTLQRQGSKIQTERQAQLRQHLITLTTHALLEYEQQTGRAGATGQAVQYRRYNEETPRRLLDPRLEVLIEDATGLHLIAEVPFGDLRSPTFLDPVTREELYLSDPETISLHALKGKQGFHLKGVAQTQLVYGPRFGLSDRVARALQSRQVWLAPGLLVMLLTISNALTFSGTVLGQHVLLVCTTFLSVVVPPLMFWWGFRPQRQQLKGFSRTLLRRFQGQPTPTLPALVNRQLLGGVVFLALILSGSHHLLAGSLVQALSLFVTWLLIRFFHLQAEQQGRGLAEDLQLLPMVTPESSALYPLSLTMEERLELLPKIAQLQTRAEEAQEQVGTSGLGEPQYRALSAVQRDWPESVNLIATLPPQYQAEEAAKHLDLLLDITPPPAANPAGLDPALAAHLTYLQELSRNRSHRSQKSSRTAP</sequence>
<evidence type="ECO:0000313" key="3">
    <source>
        <dbReference type="Proteomes" id="UP000007575"/>
    </source>
</evidence>
<dbReference type="OrthoDB" id="9817505at2"/>
<gene>
    <name evidence="2" type="ordered locus">DGo_PC0136</name>
</gene>
<keyword evidence="2" id="KW-0614">Plasmid</keyword>
<keyword evidence="1" id="KW-0472">Membrane</keyword>
<reference evidence="2 3" key="1">
    <citation type="journal article" date="2012" name="PLoS ONE">
        <title>Genome sequence and transcriptome analysis of the radioresistant bacterium Deinococcus gobiensis: insights into the extreme environmental adaptations.</title>
        <authorList>
            <person name="Yuan M."/>
            <person name="Chen M."/>
            <person name="Zhang W."/>
            <person name="Lu W."/>
            <person name="Wang J."/>
            <person name="Yang M."/>
            <person name="Zhao P."/>
            <person name="Tang R."/>
            <person name="Li X."/>
            <person name="Hao Y."/>
            <person name="Zhou Z."/>
            <person name="Zhan Y."/>
            <person name="Yu H."/>
            <person name="Teng C."/>
            <person name="Yan Y."/>
            <person name="Ping S."/>
            <person name="Wang Y."/>
            <person name="Lin M."/>
        </authorList>
    </citation>
    <scope>NUCLEOTIDE SEQUENCE [LARGE SCALE GENOMIC DNA]</scope>
    <source>
        <strain evidence="3">DSM 21396 / JCM 16679 / CGMCC 1.7299 / I-0</strain>
        <plasmid evidence="2">P3</plasmid>
    </source>
</reference>
<dbReference type="AlphaFoldDB" id="H8H331"/>
<dbReference type="RefSeq" id="WP_014682838.1">
    <property type="nucleotide sequence ID" value="NC_017771.1"/>
</dbReference>
<protein>
    <submittedName>
        <fullName evidence="2">Uncharacterized protein</fullName>
    </submittedName>
</protein>
<keyword evidence="3" id="KW-1185">Reference proteome</keyword>
<dbReference type="HOGENOM" id="CLU_638923_0_0_0"/>
<evidence type="ECO:0000313" key="2">
    <source>
        <dbReference type="EMBL" id="AFD27928.1"/>
    </source>
</evidence>
<dbReference type="EMBL" id="CP002194">
    <property type="protein sequence ID" value="AFD27928.1"/>
    <property type="molecule type" value="Genomic_DNA"/>
</dbReference>
<keyword evidence="1" id="KW-1133">Transmembrane helix</keyword>
<keyword evidence="1" id="KW-0812">Transmembrane</keyword>
<geneLocation type="plasmid" evidence="2 3">
    <name>P3</name>
</geneLocation>
<feature type="transmembrane region" description="Helical" evidence="1">
    <location>
        <begin position="159"/>
        <end position="180"/>
    </location>
</feature>
<accession>H8H331</accession>
<organism evidence="2 3">
    <name type="scientific">Deinococcus gobiensis (strain DSM 21396 / JCM 16679 / CGMCC 1.7299 / I-0)</name>
    <dbReference type="NCBI Taxonomy" id="745776"/>
    <lineage>
        <taxon>Bacteria</taxon>
        <taxon>Thermotogati</taxon>
        <taxon>Deinococcota</taxon>
        <taxon>Deinococci</taxon>
        <taxon>Deinococcales</taxon>
        <taxon>Deinococcaceae</taxon>
        <taxon>Deinococcus</taxon>
    </lineage>
</organism>
<evidence type="ECO:0000256" key="1">
    <source>
        <dbReference type="SAM" id="Phobius"/>
    </source>
</evidence>
<feature type="transmembrane region" description="Helical" evidence="1">
    <location>
        <begin position="234"/>
        <end position="253"/>
    </location>
</feature>